<dbReference type="STRING" id="324925.Ppha_2200"/>
<feature type="transmembrane region" description="Helical" evidence="1">
    <location>
        <begin position="12"/>
        <end position="32"/>
    </location>
</feature>
<dbReference type="KEGG" id="pph:Ppha_2200"/>
<dbReference type="EMBL" id="CP001110">
    <property type="protein sequence ID" value="ACF44398.1"/>
    <property type="molecule type" value="Genomic_DNA"/>
</dbReference>
<reference evidence="2 3" key="1">
    <citation type="submission" date="2008-06" db="EMBL/GenBank/DDBJ databases">
        <title>Complete sequence of Pelodictyon phaeoclathratiforme BU-1.</title>
        <authorList>
            <consortium name="US DOE Joint Genome Institute"/>
            <person name="Lucas S."/>
            <person name="Copeland A."/>
            <person name="Lapidus A."/>
            <person name="Glavina del Rio T."/>
            <person name="Dalin E."/>
            <person name="Tice H."/>
            <person name="Bruce D."/>
            <person name="Goodwin L."/>
            <person name="Pitluck S."/>
            <person name="Schmutz J."/>
            <person name="Larimer F."/>
            <person name="Land M."/>
            <person name="Hauser L."/>
            <person name="Kyrpides N."/>
            <person name="Mikhailova N."/>
            <person name="Liu Z."/>
            <person name="Li T."/>
            <person name="Zhao F."/>
            <person name="Overmann J."/>
            <person name="Bryant D.A."/>
            <person name="Richardson P."/>
        </authorList>
    </citation>
    <scope>NUCLEOTIDE SEQUENCE [LARGE SCALE GENOMIC DNA]</scope>
    <source>
        <strain evidence="3">DSM 5477 / BU-1</strain>
    </source>
</reference>
<name>B4SDN0_PELPB</name>
<dbReference type="Proteomes" id="UP000002724">
    <property type="component" value="Chromosome"/>
</dbReference>
<keyword evidence="1" id="KW-1133">Transmembrane helix</keyword>
<evidence type="ECO:0000313" key="2">
    <source>
        <dbReference type="EMBL" id="ACF44398.1"/>
    </source>
</evidence>
<organism evidence="2 3">
    <name type="scientific">Pelodictyon phaeoclathratiforme (strain DSM 5477 / BU-1)</name>
    <dbReference type="NCBI Taxonomy" id="324925"/>
    <lineage>
        <taxon>Bacteria</taxon>
        <taxon>Pseudomonadati</taxon>
        <taxon>Chlorobiota</taxon>
        <taxon>Chlorobiia</taxon>
        <taxon>Chlorobiales</taxon>
        <taxon>Chlorobiaceae</taxon>
        <taxon>Chlorobium/Pelodictyon group</taxon>
        <taxon>Pelodictyon</taxon>
    </lineage>
</organism>
<keyword evidence="3" id="KW-1185">Reference proteome</keyword>
<sequence>MAETMKVLLKKVPVFWIVLSLTALLYLINFSVNDIWTENESFYAESVREMAEKGNYLEINNSRFYQLAAVALPWLDLQPDLQKIV</sequence>
<keyword evidence="1" id="KW-0472">Membrane</keyword>
<dbReference type="AlphaFoldDB" id="B4SDN0"/>
<accession>B4SDN0</accession>
<dbReference type="HOGENOM" id="CLU_2509756_0_0_10"/>
<keyword evidence="1" id="KW-0812">Transmembrane</keyword>
<proteinExistence type="predicted"/>
<protein>
    <submittedName>
        <fullName evidence="2">Uncharacterized protein</fullName>
    </submittedName>
</protein>
<gene>
    <name evidence="2" type="ordered locus">Ppha_2200</name>
</gene>
<evidence type="ECO:0000256" key="1">
    <source>
        <dbReference type="SAM" id="Phobius"/>
    </source>
</evidence>
<evidence type="ECO:0000313" key="3">
    <source>
        <dbReference type="Proteomes" id="UP000002724"/>
    </source>
</evidence>